<dbReference type="SUPFAM" id="SSF52980">
    <property type="entry name" value="Restriction endonuclease-like"/>
    <property type="match status" value="1"/>
</dbReference>
<gene>
    <name evidence="1" type="ORF">RM553_07150</name>
</gene>
<dbReference type="Proteomes" id="UP001262889">
    <property type="component" value="Unassembled WGS sequence"/>
</dbReference>
<sequence>MDSLKKLEELENLKTESDSAVARQRGLDFEKLIRDYFFENHLLSVVKNGGFHTSDNKSEQIDGVISFEGKIFLLEVKWSKKLAASSLYEFIGKVENKFHGTLGIYISYNPLSENFLNALRKGRKQNVVVLNGNDIKTLLREKIELQKFLKFVIEKLSFDNLPYVSVKDYKESIKEVKDEDLEINNEKINKFFRNSIVTNESLDAEIIESNFENLNINEQATAYKKLFETASKLLKLNFLSRPSYFNSSKFFRLYNPDFSNPILKNLPSDYFSKYIFEDPKIYLNRFIETYLDQFDNINSEAKKVFFDGIGSLLRSVDFEEENNITMIIEEYEQQFPLAIKKEIHKIYIDFYYSSVRNEGFAQKHYSKELFARKKIKRETITEWITKKIKNDLDLYKTKEDFNYKYFAYTYEDLGKVLDKSLDEWTEMVRSILYSLDKN</sequence>
<accession>A0ABU3C8E4</accession>
<evidence type="ECO:0000313" key="1">
    <source>
        <dbReference type="EMBL" id="MDT0642609.1"/>
    </source>
</evidence>
<proteinExistence type="predicted"/>
<name>A0ABU3C8E4_9FLAO</name>
<dbReference type="RefSeq" id="WP_311534265.1">
    <property type="nucleotide sequence ID" value="NZ_JAVRHQ010000006.1"/>
</dbReference>
<organism evidence="1 2">
    <name type="scientific">Autumnicola tepida</name>
    <dbReference type="NCBI Taxonomy" id="3075595"/>
    <lineage>
        <taxon>Bacteria</taxon>
        <taxon>Pseudomonadati</taxon>
        <taxon>Bacteroidota</taxon>
        <taxon>Flavobacteriia</taxon>
        <taxon>Flavobacteriales</taxon>
        <taxon>Flavobacteriaceae</taxon>
        <taxon>Autumnicola</taxon>
    </lineage>
</organism>
<comment type="caution">
    <text evidence="1">The sequence shown here is derived from an EMBL/GenBank/DDBJ whole genome shotgun (WGS) entry which is preliminary data.</text>
</comment>
<evidence type="ECO:0008006" key="3">
    <source>
        <dbReference type="Google" id="ProtNLM"/>
    </source>
</evidence>
<dbReference type="EMBL" id="JAVRHQ010000006">
    <property type="protein sequence ID" value="MDT0642609.1"/>
    <property type="molecule type" value="Genomic_DNA"/>
</dbReference>
<dbReference type="InterPro" id="IPR011335">
    <property type="entry name" value="Restrct_endonuc-II-like"/>
</dbReference>
<protein>
    <recommendedName>
        <fullName evidence="3">Restriction endonuclease type IV Mrr domain-containing protein</fullName>
    </recommendedName>
</protein>
<keyword evidence="2" id="KW-1185">Reference proteome</keyword>
<reference evidence="1 2" key="1">
    <citation type="submission" date="2023-09" db="EMBL/GenBank/DDBJ databases">
        <authorList>
            <person name="Rey-Velasco X."/>
        </authorList>
    </citation>
    <scope>NUCLEOTIDE SEQUENCE [LARGE SCALE GENOMIC DNA]</scope>
    <source>
        <strain evidence="1 2">F363</strain>
    </source>
</reference>
<evidence type="ECO:0000313" key="2">
    <source>
        <dbReference type="Proteomes" id="UP001262889"/>
    </source>
</evidence>